<dbReference type="OrthoDB" id="3205825at2759"/>
<feature type="transmembrane region" description="Helical" evidence="2">
    <location>
        <begin position="127"/>
        <end position="146"/>
    </location>
</feature>
<keyword evidence="2" id="KW-0472">Membrane</keyword>
<feature type="compositionally biased region" description="Basic and acidic residues" evidence="1">
    <location>
        <begin position="304"/>
        <end position="317"/>
    </location>
</feature>
<feature type="transmembrane region" description="Helical" evidence="2">
    <location>
        <begin position="88"/>
        <end position="107"/>
    </location>
</feature>
<evidence type="ECO:0000256" key="2">
    <source>
        <dbReference type="SAM" id="Phobius"/>
    </source>
</evidence>
<keyword evidence="2" id="KW-1133">Transmembrane helix</keyword>
<keyword evidence="4" id="KW-1185">Reference proteome</keyword>
<protein>
    <recommendedName>
        <fullName evidence="5">Integral membrane protein</fullName>
    </recommendedName>
</protein>
<accession>A0A5C3R4F3</accession>
<dbReference type="PANTHER" id="PTHR35179">
    <property type="entry name" value="PROTEIN CBG02620"/>
    <property type="match status" value="1"/>
</dbReference>
<organism evidence="3 4">
    <name type="scientific">Pterulicium gracile</name>
    <dbReference type="NCBI Taxonomy" id="1884261"/>
    <lineage>
        <taxon>Eukaryota</taxon>
        <taxon>Fungi</taxon>
        <taxon>Dikarya</taxon>
        <taxon>Basidiomycota</taxon>
        <taxon>Agaricomycotina</taxon>
        <taxon>Agaricomycetes</taxon>
        <taxon>Agaricomycetidae</taxon>
        <taxon>Agaricales</taxon>
        <taxon>Pleurotineae</taxon>
        <taxon>Pterulaceae</taxon>
        <taxon>Pterulicium</taxon>
    </lineage>
</organism>
<proteinExistence type="predicted"/>
<evidence type="ECO:0000313" key="3">
    <source>
        <dbReference type="EMBL" id="TFL07891.1"/>
    </source>
</evidence>
<feature type="transmembrane region" description="Helical" evidence="2">
    <location>
        <begin position="166"/>
        <end position="183"/>
    </location>
</feature>
<feature type="transmembrane region" description="Helical" evidence="2">
    <location>
        <begin position="21"/>
        <end position="43"/>
    </location>
</feature>
<dbReference type="PANTHER" id="PTHR35179:SF1">
    <property type="entry name" value="INTEGRAL MEMBRANE PROTEIN"/>
    <property type="match status" value="1"/>
</dbReference>
<evidence type="ECO:0000256" key="1">
    <source>
        <dbReference type="SAM" id="MobiDB-lite"/>
    </source>
</evidence>
<evidence type="ECO:0000313" key="4">
    <source>
        <dbReference type="Proteomes" id="UP000305067"/>
    </source>
</evidence>
<dbReference type="AlphaFoldDB" id="A0A5C3R4F3"/>
<feature type="transmembrane region" description="Helical" evidence="2">
    <location>
        <begin position="204"/>
        <end position="222"/>
    </location>
</feature>
<name>A0A5C3R4F3_9AGAR</name>
<sequence length="347" mass="39777">MWPTITSYKPLEPPPLTRCDLILASMAFGFTIGFGYFVTYHAVQLTLRVKRFTSFILLVWLEIVGCTLYLLPAILLCTETIPMTFWPFFAIILGWILQLQCLIQIIANRVAILLHDRKQRQWLKLSLLAWIGLINIGVGIIWIPAVLEVSPTWVRINLIFDRMEKVLYLLTDAGLNFYFIHIVNKRLVAAGLQKYDRLVRFNKMIIWVSLSMDIMIIAMMSLKNHLIYMMVHPLAYIVKLQIEMTMSNLIVAVAKGTGVYVEEYATNTRGPSTIEGNRVDSVRVQVCTEAVSHVDPNLYNDDSLNDRDDDRDSKTVESIRMQPMGAGRTSVQNRQQEEQKSFGYPPV</sequence>
<feature type="transmembrane region" description="Helical" evidence="2">
    <location>
        <begin position="55"/>
        <end position="76"/>
    </location>
</feature>
<gene>
    <name evidence="3" type="ORF">BDV98DRAFT_42047</name>
</gene>
<feature type="region of interest" description="Disordered" evidence="1">
    <location>
        <begin position="297"/>
        <end position="347"/>
    </location>
</feature>
<dbReference type="EMBL" id="ML178814">
    <property type="protein sequence ID" value="TFL07891.1"/>
    <property type="molecule type" value="Genomic_DNA"/>
</dbReference>
<evidence type="ECO:0008006" key="5">
    <source>
        <dbReference type="Google" id="ProtNLM"/>
    </source>
</evidence>
<dbReference type="Proteomes" id="UP000305067">
    <property type="component" value="Unassembled WGS sequence"/>
</dbReference>
<reference evidence="3 4" key="1">
    <citation type="journal article" date="2019" name="Nat. Ecol. Evol.">
        <title>Megaphylogeny resolves global patterns of mushroom evolution.</title>
        <authorList>
            <person name="Varga T."/>
            <person name="Krizsan K."/>
            <person name="Foldi C."/>
            <person name="Dima B."/>
            <person name="Sanchez-Garcia M."/>
            <person name="Sanchez-Ramirez S."/>
            <person name="Szollosi G.J."/>
            <person name="Szarkandi J.G."/>
            <person name="Papp V."/>
            <person name="Albert L."/>
            <person name="Andreopoulos W."/>
            <person name="Angelini C."/>
            <person name="Antonin V."/>
            <person name="Barry K.W."/>
            <person name="Bougher N.L."/>
            <person name="Buchanan P."/>
            <person name="Buyck B."/>
            <person name="Bense V."/>
            <person name="Catcheside P."/>
            <person name="Chovatia M."/>
            <person name="Cooper J."/>
            <person name="Damon W."/>
            <person name="Desjardin D."/>
            <person name="Finy P."/>
            <person name="Geml J."/>
            <person name="Haridas S."/>
            <person name="Hughes K."/>
            <person name="Justo A."/>
            <person name="Karasinski D."/>
            <person name="Kautmanova I."/>
            <person name="Kiss B."/>
            <person name="Kocsube S."/>
            <person name="Kotiranta H."/>
            <person name="LaButti K.M."/>
            <person name="Lechner B.E."/>
            <person name="Liimatainen K."/>
            <person name="Lipzen A."/>
            <person name="Lukacs Z."/>
            <person name="Mihaltcheva S."/>
            <person name="Morgado L.N."/>
            <person name="Niskanen T."/>
            <person name="Noordeloos M.E."/>
            <person name="Ohm R.A."/>
            <person name="Ortiz-Santana B."/>
            <person name="Ovrebo C."/>
            <person name="Racz N."/>
            <person name="Riley R."/>
            <person name="Savchenko A."/>
            <person name="Shiryaev A."/>
            <person name="Soop K."/>
            <person name="Spirin V."/>
            <person name="Szebenyi C."/>
            <person name="Tomsovsky M."/>
            <person name="Tulloss R.E."/>
            <person name="Uehling J."/>
            <person name="Grigoriev I.V."/>
            <person name="Vagvolgyi C."/>
            <person name="Papp T."/>
            <person name="Martin F.M."/>
            <person name="Miettinen O."/>
            <person name="Hibbett D.S."/>
            <person name="Nagy L.G."/>
        </authorList>
    </citation>
    <scope>NUCLEOTIDE SEQUENCE [LARGE SCALE GENOMIC DNA]</scope>
    <source>
        <strain evidence="3 4">CBS 309.79</strain>
    </source>
</reference>
<keyword evidence="2" id="KW-0812">Transmembrane</keyword>